<name>A0A6S6XXU6_9PROT</name>
<dbReference type="KEGG" id="doe:DENOEST_2651"/>
<sequence length="58" mass="6432">MIAIWVLPDGSIGLSTKDNLPSQVLAQVSYLRLRQSAAVSLLNLWLASQLLQYSMKTK</sequence>
<gene>
    <name evidence="1" type="ORF">DENOEST_2651</name>
</gene>
<reference evidence="1 2" key="1">
    <citation type="submission" date="2020-03" db="EMBL/GenBank/DDBJ databases">
        <authorList>
            <consortium name="Genoscope - CEA"/>
            <person name="William W."/>
        </authorList>
    </citation>
    <scope>NUCLEOTIDE SEQUENCE [LARGE SCALE GENOMIC DNA]</scope>
    <source>
        <strain evidence="2">DSM 16959</strain>
    </source>
</reference>
<dbReference type="EMBL" id="LR778301">
    <property type="protein sequence ID" value="CAB1369816.1"/>
    <property type="molecule type" value="Genomic_DNA"/>
</dbReference>
<organism evidence="1 2">
    <name type="scientific">Denitratisoma oestradiolicum</name>
    <dbReference type="NCBI Taxonomy" id="311182"/>
    <lineage>
        <taxon>Bacteria</taxon>
        <taxon>Pseudomonadati</taxon>
        <taxon>Pseudomonadota</taxon>
        <taxon>Betaproteobacteria</taxon>
        <taxon>Nitrosomonadales</taxon>
        <taxon>Sterolibacteriaceae</taxon>
        <taxon>Denitratisoma</taxon>
    </lineage>
</organism>
<protein>
    <submittedName>
        <fullName evidence="1">Uncharacterized protein</fullName>
    </submittedName>
</protein>
<evidence type="ECO:0000313" key="1">
    <source>
        <dbReference type="EMBL" id="CAB1369816.1"/>
    </source>
</evidence>
<keyword evidence="2" id="KW-1185">Reference proteome</keyword>
<proteinExistence type="predicted"/>
<accession>A0A6S6XXU6</accession>
<dbReference type="AlphaFoldDB" id="A0A6S6XXU6"/>
<dbReference type="Proteomes" id="UP000515733">
    <property type="component" value="Chromosome"/>
</dbReference>
<evidence type="ECO:0000313" key="2">
    <source>
        <dbReference type="Proteomes" id="UP000515733"/>
    </source>
</evidence>